<dbReference type="InterPro" id="IPR029063">
    <property type="entry name" value="SAM-dependent_MTases_sf"/>
</dbReference>
<dbReference type="InParanoid" id="A3LUM5"/>
<dbReference type="Pfam" id="PF10294">
    <property type="entry name" value="Methyltransf_16"/>
    <property type="match status" value="1"/>
</dbReference>
<dbReference type="FunCoup" id="A3LUM5">
    <property type="interactions" value="133"/>
</dbReference>
<dbReference type="PANTHER" id="PTHR14614:SF156">
    <property type="entry name" value="PROTEIN-LYSINE N-METHYLTRANSFERASE EFM2"/>
    <property type="match status" value="1"/>
</dbReference>
<accession>A3LUM5</accession>
<dbReference type="GO" id="GO:0045905">
    <property type="term" value="P:positive regulation of translational termination"/>
    <property type="evidence" value="ECO:0007669"/>
    <property type="project" value="EnsemblFungi"/>
</dbReference>
<evidence type="ECO:0000313" key="1">
    <source>
        <dbReference type="EMBL" id="ABN66263.2"/>
    </source>
</evidence>
<dbReference type="eggNOG" id="KOG2793">
    <property type="taxonomic scope" value="Eukaryota"/>
</dbReference>
<dbReference type="KEGG" id="pic:PICST_45902"/>
<reference evidence="1 2" key="1">
    <citation type="journal article" date="2007" name="Nat. Biotechnol.">
        <title>Genome sequence of the lignocellulose-bioconverting and xylose-fermenting yeast Pichia stipitis.</title>
        <authorList>
            <person name="Jeffries T.W."/>
            <person name="Grigoriev I.V."/>
            <person name="Grimwood J."/>
            <person name="Laplaza J.M."/>
            <person name="Aerts A."/>
            <person name="Salamov A."/>
            <person name="Schmutz J."/>
            <person name="Lindquist E."/>
            <person name="Dehal P."/>
            <person name="Shapiro H."/>
            <person name="Jin Y.S."/>
            <person name="Passoth V."/>
            <person name="Richardson P.M."/>
        </authorList>
    </citation>
    <scope>NUCLEOTIDE SEQUENCE [LARGE SCALE GENOMIC DNA]</scope>
    <source>
        <strain evidence="2">ATCC 58785 / CBS 6054 / NBRC 10063 / NRRL Y-11545</strain>
    </source>
</reference>
<dbReference type="GO" id="GO:0016279">
    <property type="term" value="F:protein-lysine N-methyltransferase activity"/>
    <property type="evidence" value="ECO:0007669"/>
    <property type="project" value="EnsemblFungi"/>
</dbReference>
<dbReference type="STRING" id="322104.A3LUM5"/>
<dbReference type="GeneID" id="4838752"/>
<dbReference type="OMA" id="DDFGEMK"/>
<dbReference type="SUPFAM" id="SSF53335">
    <property type="entry name" value="S-adenosyl-L-methionine-dependent methyltransferases"/>
    <property type="match status" value="1"/>
</dbReference>
<protein>
    <submittedName>
        <fullName evidence="1">Uncharacterized protein</fullName>
    </submittedName>
</protein>
<name>A3LUM5_PICST</name>
<gene>
    <name evidence="1" type="ORF">PICST_45902</name>
</gene>
<dbReference type="InterPro" id="IPR019410">
    <property type="entry name" value="Methyltransf_16"/>
</dbReference>
<dbReference type="EMBL" id="CP000498">
    <property type="protein sequence ID" value="ABN66263.2"/>
    <property type="molecule type" value="Genomic_DNA"/>
</dbReference>
<proteinExistence type="predicted"/>
<dbReference type="AlphaFoldDB" id="A3LUM5"/>
<keyword evidence="2" id="KW-1185">Reference proteome</keyword>
<dbReference type="GO" id="GO:0005829">
    <property type="term" value="C:cytosol"/>
    <property type="evidence" value="ECO:0007669"/>
    <property type="project" value="TreeGrafter"/>
</dbReference>
<dbReference type="HOGENOM" id="CLU_049351_1_0_1"/>
<dbReference type="PANTHER" id="PTHR14614">
    <property type="entry name" value="HEPATOCELLULAR CARCINOMA-ASSOCIATED ANTIGEN"/>
    <property type="match status" value="1"/>
</dbReference>
<organism evidence="1 2">
    <name type="scientific">Scheffersomyces stipitis (strain ATCC 58785 / CBS 6054 / NBRC 10063 / NRRL Y-11545)</name>
    <name type="common">Yeast</name>
    <name type="synonym">Pichia stipitis</name>
    <dbReference type="NCBI Taxonomy" id="322104"/>
    <lineage>
        <taxon>Eukaryota</taxon>
        <taxon>Fungi</taxon>
        <taxon>Dikarya</taxon>
        <taxon>Ascomycota</taxon>
        <taxon>Saccharomycotina</taxon>
        <taxon>Pichiomycetes</taxon>
        <taxon>Debaryomycetaceae</taxon>
        <taxon>Scheffersomyces</taxon>
    </lineage>
</organism>
<dbReference type="Gene3D" id="3.40.50.150">
    <property type="entry name" value="Vaccinia Virus protein VP39"/>
    <property type="match status" value="1"/>
</dbReference>
<dbReference type="RefSeq" id="XP_001384292.2">
    <property type="nucleotide sequence ID" value="XM_001384255.1"/>
</dbReference>
<dbReference type="OrthoDB" id="433955at2759"/>
<sequence>MEFDPLSLFTPEPSSEIEENFTVAASVPDFSEPSHSIPDYEEIDDSHLQPLHILDLPLLQLKPPSSVLITILRLFSPDEVFNFDPSESRSEDSIEVDIEEVFQAKNLESHTVVKALGWLKINCPRFDCLKKLAYIPHLSESLRRNYEPEYNSYFTRIVSNDLSWIEQEDEIALIHKQASLRISENCGRTAQPEIIRKINLPNLSPLLKDGRKYIELKEPSLTSDNLGLKTWGSSLILANRLINKDEKGYLVGEVLELGSGTGLVGLVCSLIGHKTYLTDLAEIVPNLQVNVDLNDINAEVHELNWCDPNSFVSKYGEKKFKTIVVSDPVYSSNHPYWVVNMITKFLDNSSNSRVLIQIPLRPKFESDRALLWNLMKDHFVELEHVVEDGYDDFGKMKFCFKMFIRKDSHS</sequence>
<evidence type="ECO:0000313" key="2">
    <source>
        <dbReference type="Proteomes" id="UP000002258"/>
    </source>
</evidence>
<dbReference type="Proteomes" id="UP000002258">
    <property type="component" value="Chromosome 4"/>
</dbReference>